<accession>A0A8J6XCK7</accession>
<gene>
    <name evidence="2" type="ORF">ICL16_10655</name>
</gene>
<evidence type="ECO:0000313" key="3">
    <source>
        <dbReference type="Proteomes" id="UP000629098"/>
    </source>
</evidence>
<dbReference type="PANTHER" id="PTHR21666">
    <property type="entry name" value="PEPTIDASE-RELATED"/>
    <property type="match status" value="1"/>
</dbReference>
<protein>
    <submittedName>
        <fullName evidence="2">M23 family metallopeptidase</fullName>
    </submittedName>
</protein>
<evidence type="ECO:0000313" key="2">
    <source>
        <dbReference type="EMBL" id="MBD2772524.1"/>
    </source>
</evidence>
<dbReference type="PANTHER" id="PTHR21666:SF270">
    <property type="entry name" value="MUREIN HYDROLASE ACTIVATOR ENVC"/>
    <property type="match status" value="1"/>
</dbReference>
<proteinExistence type="predicted"/>
<dbReference type="GO" id="GO:0004222">
    <property type="term" value="F:metalloendopeptidase activity"/>
    <property type="evidence" value="ECO:0007669"/>
    <property type="project" value="TreeGrafter"/>
</dbReference>
<feature type="domain" description="M23ase beta-sheet core" evidence="1">
    <location>
        <begin position="8"/>
        <end position="91"/>
    </location>
</feature>
<dbReference type="InterPro" id="IPR016047">
    <property type="entry name" value="M23ase_b-sheet_dom"/>
</dbReference>
<dbReference type="Gene3D" id="2.70.70.10">
    <property type="entry name" value="Glucose Permease (Domain IIA)"/>
    <property type="match status" value="1"/>
</dbReference>
<reference evidence="2" key="1">
    <citation type="submission" date="2020-09" db="EMBL/GenBank/DDBJ databases">
        <title>Iningainema tapete sp. nov. (Scytonemataceae, Cyanobacteria) from greenhouses in central Florida (USA) produces two types of nodularin with biosynthetic potential for microcystin-LR and anabaenopeptins.</title>
        <authorList>
            <person name="Berthold D.E."/>
            <person name="Lefler F.W."/>
            <person name="Huang I.-S."/>
            <person name="Abdulla H."/>
            <person name="Zimba P.V."/>
            <person name="Laughinghouse H.D. IV."/>
        </authorList>
    </citation>
    <scope>NUCLEOTIDE SEQUENCE</scope>
    <source>
        <strain evidence="2">BLCCT55</strain>
    </source>
</reference>
<dbReference type="Proteomes" id="UP000629098">
    <property type="component" value="Unassembled WGS sequence"/>
</dbReference>
<dbReference type="InterPro" id="IPR011055">
    <property type="entry name" value="Dup_hybrid_motif"/>
</dbReference>
<dbReference type="CDD" id="cd12797">
    <property type="entry name" value="M23_peptidase"/>
    <property type="match status" value="1"/>
</dbReference>
<dbReference type="SUPFAM" id="SSF51261">
    <property type="entry name" value="Duplicated hybrid motif"/>
    <property type="match status" value="1"/>
</dbReference>
<dbReference type="AlphaFoldDB" id="A0A8J6XCK7"/>
<sequence length="135" mass="14628">MVKEPDQKGTEGATLLAPASGTVNQSFYHENAGNVIQINHGGGWFTTYLHLQSRSVKVGNKVQLGTVIGKVGKTGPTSNGHPHLHFEFGYDSNKDGKASWGYKGSERVKPVFNGITYGSKNGQTWRNVTSHNKCP</sequence>
<keyword evidence="3" id="KW-1185">Reference proteome</keyword>
<dbReference type="InterPro" id="IPR050570">
    <property type="entry name" value="Cell_wall_metabolism_enzyme"/>
</dbReference>
<dbReference type="RefSeq" id="WP_190827197.1">
    <property type="nucleotide sequence ID" value="NZ_CAWPPI010000040.1"/>
</dbReference>
<dbReference type="Pfam" id="PF01551">
    <property type="entry name" value="Peptidase_M23"/>
    <property type="match status" value="1"/>
</dbReference>
<evidence type="ECO:0000259" key="1">
    <source>
        <dbReference type="Pfam" id="PF01551"/>
    </source>
</evidence>
<name>A0A8J6XCK7_9CYAN</name>
<organism evidence="2 3">
    <name type="scientific">Iningainema tapete BLCC-T55</name>
    <dbReference type="NCBI Taxonomy" id="2748662"/>
    <lineage>
        <taxon>Bacteria</taxon>
        <taxon>Bacillati</taxon>
        <taxon>Cyanobacteriota</taxon>
        <taxon>Cyanophyceae</taxon>
        <taxon>Nostocales</taxon>
        <taxon>Scytonemataceae</taxon>
        <taxon>Iningainema tapete</taxon>
    </lineage>
</organism>
<comment type="caution">
    <text evidence="2">The sequence shown here is derived from an EMBL/GenBank/DDBJ whole genome shotgun (WGS) entry which is preliminary data.</text>
</comment>
<dbReference type="EMBL" id="JACXAE010000040">
    <property type="protein sequence ID" value="MBD2772524.1"/>
    <property type="molecule type" value="Genomic_DNA"/>
</dbReference>